<reference evidence="1 2" key="1">
    <citation type="submission" date="2019-02" db="EMBL/GenBank/DDBJ databases">
        <title>Deep-cultivation of Planctomycetes and their phenomic and genomic characterization uncovers novel biology.</title>
        <authorList>
            <person name="Wiegand S."/>
            <person name="Jogler M."/>
            <person name="Boedeker C."/>
            <person name="Pinto D."/>
            <person name="Vollmers J."/>
            <person name="Rivas-Marin E."/>
            <person name="Kohn T."/>
            <person name="Peeters S.H."/>
            <person name="Heuer A."/>
            <person name="Rast P."/>
            <person name="Oberbeckmann S."/>
            <person name="Bunk B."/>
            <person name="Jeske O."/>
            <person name="Meyerdierks A."/>
            <person name="Storesund J.E."/>
            <person name="Kallscheuer N."/>
            <person name="Luecker S."/>
            <person name="Lage O.M."/>
            <person name="Pohl T."/>
            <person name="Merkel B.J."/>
            <person name="Hornburger P."/>
            <person name="Mueller R.-W."/>
            <person name="Bruemmer F."/>
            <person name="Labrenz M."/>
            <person name="Spormann A.M."/>
            <person name="Op den Camp H."/>
            <person name="Overmann J."/>
            <person name="Amann R."/>
            <person name="Jetten M.S.M."/>
            <person name="Mascher T."/>
            <person name="Medema M.H."/>
            <person name="Devos D.P."/>
            <person name="Kaster A.-K."/>
            <person name="Ovreas L."/>
            <person name="Rohde M."/>
            <person name="Galperin M.Y."/>
            <person name="Jogler C."/>
        </authorList>
    </citation>
    <scope>NUCLEOTIDE SEQUENCE [LARGE SCALE GENOMIC DNA]</scope>
    <source>
        <strain evidence="1 2">Mal48</strain>
    </source>
</reference>
<dbReference type="RefSeq" id="WP_145201558.1">
    <property type="nucleotide sequence ID" value="NZ_CP036267.1"/>
</dbReference>
<organism evidence="1 2">
    <name type="scientific">Thalassoglobus polymorphus</name>
    <dbReference type="NCBI Taxonomy" id="2527994"/>
    <lineage>
        <taxon>Bacteria</taxon>
        <taxon>Pseudomonadati</taxon>
        <taxon>Planctomycetota</taxon>
        <taxon>Planctomycetia</taxon>
        <taxon>Planctomycetales</taxon>
        <taxon>Planctomycetaceae</taxon>
        <taxon>Thalassoglobus</taxon>
    </lineage>
</organism>
<dbReference type="OrthoDB" id="9883449at2"/>
<dbReference type="AlphaFoldDB" id="A0A517QR63"/>
<dbReference type="Proteomes" id="UP000315724">
    <property type="component" value="Chromosome"/>
</dbReference>
<dbReference type="KEGG" id="tpol:Mal48_33800"/>
<evidence type="ECO:0000313" key="1">
    <source>
        <dbReference type="EMBL" id="QDT34120.1"/>
    </source>
</evidence>
<keyword evidence="2" id="KW-1185">Reference proteome</keyword>
<gene>
    <name evidence="1" type="ORF">Mal48_33800</name>
</gene>
<proteinExistence type="predicted"/>
<dbReference type="EMBL" id="CP036267">
    <property type="protein sequence ID" value="QDT34120.1"/>
    <property type="molecule type" value="Genomic_DNA"/>
</dbReference>
<accession>A0A517QR63</accession>
<protein>
    <submittedName>
        <fullName evidence="1">Uncharacterized protein</fullName>
    </submittedName>
</protein>
<evidence type="ECO:0000313" key="2">
    <source>
        <dbReference type="Proteomes" id="UP000315724"/>
    </source>
</evidence>
<name>A0A517QR63_9PLAN</name>
<sequence length="116" mass="12755">MAFNKTLAVTDESNLSKALEEELRTFVAVMDVRRLTRCGGHASDPELHSFQQAVIGEKGEVNVEITIQFNDGAALDCSGQCGGEVVQRTEKLLVTINRQTGNARWETTDRVISSED</sequence>